<dbReference type="PANTHER" id="PTHR36836">
    <property type="entry name" value="COLANIC ACID BIOSYNTHESIS PROTEIN WCAK"/>
    <property type="match status" value="1"/>
</dbReference>
<dbReference type="EMBL" id="JAHQCX010000001">
    <property type="protein sequence ID" value="MBU9724605.1"/>
    <property type="molecule type" value="Genomic_DNA"/>
</dbReference>
<dbReference type="InterPro" id="IPR007345">
    <property type="entry name" value="Polysacch_pyruvyl_Trfase"/>
</dbReference>
<comment type="caution">
    <text evidence="2">The sequence shown here is derived from an EMBL/GenBank/DDBJ whole genome shotgun (WGS) entry which is preliminary data.</text>
</comment>
<proteinExistence type="predicted"/>
<dbReference type="GO" id="GO:0016740">
    <property type="term" value="F:transferase activity"/>
    <property type="evidence" value="ECO:0007669"/>
    <property type="project" value="UniProtKB-KW"/>
</dbReference>
<dbReference type="PANTHER" id="PTHR36836:SF1">
    <property type="entry name" value="COLANIC ACID BIOSYNTHESIS PROTEIN WCAK"/>
    <property type="match status" value="1"/>
</dbReference>
<dbReference type="Proteomes" id="UP001314681">
    <property type="component" value="Unassembled WGS sequence"/>
</dbReference>
<keyword evidence="2" id="KW-0808">Transferase</keyword>
<name>A0ABS6K2P5_9FIRM</name>
<accession>A0ABS6K2P5</accession>
<reference evidence="2 3" key="1">
    <citation type="submission" date="2021-06" db="EMBL/GenBank/DDBJ databases">
        <title>Description of novel taxa of the family Lachnospiraceae.</title>
        <authorList>
            <person name="Chaplin A.V."/>
            <person name="Sokolova S.R."/>
            <person name="Pikina A.P."/>
            <person name="Korzhanova M."/>
            <person name="Belova V."/>
            <person name="Korostin D."/>
            <person name="Efimov B.A."/>
        </authorList>
    </citation>
    <scope>NUCLEOTIDE SEQUENCE [LARGE SCALE GENOMIC DNA]</scope>
    <source>
        <strain evidence="2 3">ASD4241</strain>
    </source>
</reference>
<evidence type="ECO:0000313" key="2">
    <source>
        <dbReference type="EMBL" id="MBU9724605.1"/>
    </source>
</evidence>
<keyword evidence="3" id="KW-1185">Reference proteome</keyword>
<gene>
    <name evidence="2" type="ORF">KTH90_01115</name>
</gene>
<feature type="domain" description="Polysaccharide pyruvyl transferase" evidence="1">
    <location>
        <begin position="16"/>
        <end position="344"/>
    </location>
</feature>
<evidence type="ECO:0000313" key="3">
    <source>
        <dbReference type="Proteomes" id="UP001314681"/>
    </source>
</evidence>
<evidence type="ECO:0000259" key="1">
    <source>
        <dbReference type="Pfam" id="PF04230"/>
    </source>
</evidence>
<protein>
    <submittedName>
        <fullName evidence="2">Polysaccharide pyruvyl transferase family protein</fullName>
    </submittedName>
</protein>
<dbReference type="Pfam" id="PF04230">
    <property type="entry name" value="PS_pyruv_trans"/>
    <property type="match status" value="1"/>
</dbReference>
<organism evidence="2 3">
    <name type="scientific">Diplocloster modestus</name>
    <dbReference type="NCBI Taxonomy" id="2850322"/>
    <lineage>
        <taxon>Bacteria</taxon>
        <taxon>Bacillati</taxon>
        <taxon>Bacillota</taxon>
        <taxon>Clostridia</taxon>
        <taxon>Lachnospirales</taxon>
        <taxon>Lachnospiraceae</taxon>
        <taxon>Diplocloster</taxon>
    </lineage>
</organism>
<dbReference type="RefSeq" id="WP_158351663.1">
    <property type="nucleotide sequence ID" value="NZ_JAHQCX010000001.1"/>
</dbReference>
<sequence length="416" mass="48609">MNQKKYILITGTGFVNKGSQAMLFTAVDELKRRFPDKEIIDLSTLDYQKPEAHDFSFRIEPDYLSMFIPKKYLRIRDMGQKLMRYRESPRQREERRKNYKRVKEIYENTYFIVNAGGFALGAPIGRGKSAGSLAYLMRIMAAKELKVPIYLLPQSFGPFDYKPGHNFLVKHLMKKYMDYPRLIFAREQEGYECLLPYRKSGLLKEKDIVITNVQIDKQNIYKAGKGEINNINIKGEHPVAVIPNMMSFANAEKKELLSLYKVILGKLIETHDVFLMRHSKEDIQGCQEIAEYFGKNDRLHLLLDDMNCFELEYVLGQFEFCIASRFHSIIHAYKNGTPCVVLGWAVKYKDLLEGFEQTKYLFDVREEMKEDKVLNAIAKMEQQVDMEKETLNRCLLKQQESNAFDLIEENINEINS</sequence>